<dbReference type="CDD" id="cd00167">
    <property type="entry name" value="SANT"/>
    <property type="match status" value="1"/>
</dbReference>
<dbReference type="GeneID" id="62194884"/>
<evidence type="ECO:0000259" key="2">
    <source>
        <dbReference type="PROSITE" id="PS50090"/>
    </source>
</evidence>
<dbReference type="Pfam" id="PF13921">
    <property type="entry name" value="Myb_DNA-bind_6"/>
    <property type="match status" value="1"/>
</dbReference>
<dbReference type="SUPFAM" id="SSF46689">
    <property type="entry name" value="Homeodomain-like"/>
    <property type="match status" value="1"/>
</dbReference>
<dbReference type="InterPro" id="IPR001005">
    <property type="entry name" value="SANT/Myb"/>
</dbReference>
<dbReference type="InterPro" id="IPR009057">
    <property type="entry name" value="Homeodomain-like_sf"/>
</dbReference>
<sequence length="319" mass="36136">MYVYEPPQYDNRMYPIPAQTIPLQAQQVQPTQPIPASSYKTSVQQQPYLYPQQSGYNYPALPQIRAQQPQQLQPIQQIQNPQSRNNLAYGYDPIMSPTIGGTQPMAADASKRMYGQSPSLDLIQVRKGAVSTSTRRSSSAWPPEDDRLLRELKEEKNLGWREIASYFPHRTLNACQFRWRRLVVGIAKDVKKEIEERTTSEGKKRDVYNFSSNASKDVNSETSKSEEHIGKTSKSLTATKGETKSVTSTHNADTNCDGIDVALEKHSQSTKKRQLAMDEQHESQEAKRIKQIQQAEQKVHATESVPTGKARFDLARLLN</sequence>
<dbReference type="SMART" id="SM00717">
    <property type="entry name" value="SANT"/>
    <property type="match status" value="1"/>
</dbReference>
<dbReference type="Proteomes" id="UP000662931">
    <property type="component" value="Chromosome 1"/>
</dbReference>
<accession>A0A875S2W2</accession>
<proteinExistence type="predicted"/>
<dbReference type="RefSeq" id="XP_038777724.1">
    <property type="nucleotide sequence ID" value="XM_038921796.1"/>
</dbReference>
<dbReference type="AlphaFoldDB" id="A0A875S2W2"/>
<feature type="compositionally biased region" description="Basic and acidic residues" evidence="1">
    <location>
        <begin position="275"/>
        <end position="288"/>
    </location>
</feature>
<dbReference type="PROSITE" id="PS50090">
    <property type="entry name" value="MYB_LIKE"/>
    <property type="match status" value="1"/>
</dbReference>
<dbReference type="EMBL" id="CP064812">
    <property type="protein sequence ID" value="QPG74159.1"/>
    <property type="molecule type" value="Genomic_DNA"/>
</dbReference>
<keyword evidence="4" id="KW-1185">Reference proteome</keyword>
<reference evidence="3" key="1">
    <citation type="submission" date="2020-10" db="EMBL/GenBank/DDBJ databases">
        <authorList>
            <person name="Roach M.J.R."/>
        </authorList>
    </citation>
    <scope>NUCLEOTIDE SEQUENCE</scope>
    <source>
        <strain evidence="3">CBS 1945</strain>
    </source>
</reference>
<dbReference type="Gene3D" id="1.10.10.60">
    <property type="entry name" value="Homeodomain-like"/>
    <property type="match status" value="1"/>
</dbReference>
<feature type="region of interest" description="Disordered" evidence="1">
    <location>
        <begin position="214"/>
        <end position="304"/>
    </location>
</feature>
<dbReference type="KEGG" id="bnn:FOA43_001483"/>
<dbReference type="OrthoDB" id="2143914at2759"/>
<evidence type="ECO:0000256" key="1">
    <source>
        <dbReference type="SAM" id="MobiDB-lite"/>
    </source>
</evidence>
<evidence type="ECO:0000313" key="4">
    <source>
        <dbReference type="Proteomes" id="UP000662931"/>
    </source>
</evidence>
<organism evidence="3 4">
    <name type="scientific">Eeniella nana</name>
    <name type="common">Yeast</name>
    <name type="synonym">Brettanomyces nanus</name>
    <dbReference type="NCBI Taxonomy" id="13502"/>
    <lineage>
        <taxon>Eukaryota</taxon>
        <taxon>Fungi</taxon>
        <taxon>Dikarya</taxon>
        <taxon>Ascomycota</taxon>
        <taxon>Saccharomycotina</taxon>
        <taxon>Pichiomycetes</taxon>
        <taxon>Pichiales</taxon>
        <taxon>Pichiaceae</taxon>
        <taxon>Brettanomyces</taxon>
    </lineage>
</organism>
<feature type="compositionally biased region" description="Polar residues" evidence="1">
    <location>
        <begin position="232"/>
        <end position="254"/>
    </location>
</feature>
<evidence type="ECO:0000313" key="3">
    <source>
        <dbReference type="EMBL" id="QPG74159.1"/>
    </source>
</evidence>
<name>A0A875S2W2_EENNA</name>
<feature type="domain" description="Myb-like" evidence="2">
    <location>
        <begin position="133"/>
        <end position="183"/>
    </location>
</feature>
<protein>
    <recommendedName>
        <fullName evidence="2">Myb-like domain-containing protein</fullName>
    </recommendedName>
</protein>
<gene>
    <name evidence="3" type="ORF">FOA43_001483</name>
</gene>